<keyword evidence="6" id="KW-0677">Repeat</keyword>
<evidence type="ECO:0000256" key="7">
    <source>
        <dbReference type="ARBA" id="ARBA00022824"/>
    </source>
</evidence>
<dbReference type="PROSITE" id="PS50059">
    <property type="entry name" value="FKBP_PPIASE"/>
    <property type="match status" value="4"/>
</dbReference>
<gene>
    <name evidence="17" type="primary">FKBP10</name>
    <name evidence="17" type="synonym">LOC114665108</name>
</gene>
<proteinExistence type="predicted"/>
<dbReference type="InterPro" id="IPR046357">
    <property type="entry name" value="PPIase_dom_sf"/>
</dbReference>
<feature type="domain" description="PPIase FKBP-type" evidence="15">
    <location>
        <begin position="157"/>
        <end position="245"/>
    </location>
</feature>
<name>A0A8C4TAL6_ERPCA</name>
<keyword evidence="8" id="KW-0106">Calcium</keyword>
<feature type="signal peptide" evidence="14">
    <location>
        <begin position="1"/>
        <end position="19"/>
    </location>
</feature>
<dbReference type="OrthoDB" id="1902587at2759"/>
<comment type="catalytic activity">
    <reaction evidence="1 13">
        <text>[protein]-peptidylproline (omega=180) = [protein]-peptidylproline (omega=0)</text>
        <dbReference type="Rhea" id="RHEA:16237"/>
        <dbReference type="Rhea" id="RHEA-COMP:10747"/>
        <dbReference type="Rhea" id="RHEA-COMP:10748"/>
        <dbReference type="ChEBI" id="CHEBI:83833"/>
        <dbReference type="ChEBI" id="CHEBI:83834"/>
        <dbReference type="EC" id="5.2.1.8"/>
    </reaction>
</comment>
<protein>
    <recommendedName>
        <fullName evidence="3 13">peptidylprolyl isomerase</fullName>
        <ecNumber evidence="3 13">5.2.1.8</ecNumber>
    </recommendedName>
</protein>
<comment type="function">
    <text evidence="12">PPIases accelerate the folding of proteins during protein synthesis.</text>
</comment>
<evidence type="ECO:0000259" key="16">
    <source>
        <dbReference type="PROSITE" id="PS50222"/>
    </source>
</evidence>
<evidence type="ECO:0000259" key="15">
    <source>
        <dbReference type="PROSITE" id="PS50059"/>
    </source>
</evidence>
<keyword evidence="5 14" id="KW-0732">Signal</keyword>
<dbReference type="GO" id="GO:0003755">
    <property type="term" value="F:peptidyl-prolyl cis-trans isomerase activity"/>
    <property type="evidence" value="ECO:0007669"/>
    <property type="project" value="UniProtKB-KW"/>
</dbReference>
<evidence type="ECO:0000256" key="6">
    <source>
        <dbReference type="ARBA" id="ARBA00022737"/>
    </source>
</evidence>
<feature type="chain" id="PRO_5033981765" description="peptidylprolyl isomerase" evidence="14">
    <location>
        <begin position="20"/>
        <end position="565"/>
    </location>
</feature>
<evidence type="ECO:0000256" key="12">
    <source>
        <dbReference type="ARBA" id="ARBA00055986"/>
    </source>
</evidence>
<evidence type="ECO:0000256" key="8">
    <source>
        <dbReference type="ARBA" id="ARBA00022837"/>
    </source>
</evidence>
<keyword evidence="4" id="KW-0479">Metal-binding</keyword>
<dbReference type="InterPro" id="IPR002048">
    <property type="entry name" value="EF_hand_dom"/>
</dbReference>
<reference evidence="17" key="3">
    <citation type="submission" date="2025-09" db="UniProtKB">
        <authorList>
            <consortium name="Ensembl"/>
        </authorList>
    </citation>
    <scope>IDENTIFICATION</scope>
</reference>
<evidence type="ECO:0000313" key="17">
    <source>
        <dbReference type="Ensembl" id="ENSECRP00000028777.1"/>
    </source>
</evidence>
<dbReference type="Proteomes" id="UP000694620">
    <property type="component" value="Chromosome 14"/>
</dbReference>
<evidence type="ECO:0000256" key="14">
    <source>
        <dbReference type="SAM" id="SignalP"/>
    </source>
</evidence>
<dbReference type="EC" id="5.2.1.8" evidence="3 13"/>
<keyword evidence="11 13" id="KW-0413">Isomerase</keyword>
<evidence type="ECO:0000256" key="13">
    <source>
        <dbReference type="PROSITE-ProRule" id="PRU00277"/>
    </source>
</evidence>
<comment type="subcellular location">
    <subcellularLocation>
        <location evidence="2">Endoplasmic reticulum</location>
    </subcellularLocation>
</comment>
<accession>A0A8C4TAL6</accession>
<dbReference type="AlphaFoldDB" id="A0A8C4TAL6"/>
<evidence type="ECO:0000256" key="1">
    <source>
        <dbReference type="ARBA" id="ARBA00000971"/>
    </source>
</evidence>
<evidence type="ECO:0000313" key="18">
    <source>
        <dbReference type="Proteomes" id="UP000694620"/>
    </source>
</evidence>
<dbReference type="Gene3D" id="3.10.50.40">
    <property type="match status" value="4"/>
</dbReference>
<dbReference type="FunFam" id="3.10.50.40:FF:000002">
    <property type="entry name" value="Peptidylprolyl isomerase"/>
    <property type="match status" value="4"/>
</dbReference>
<evidence type="ECO:0000256" key="11">
    <source>
        <dbReference type="ARBA" id="ARBA00023235"/>
    </source>
</evidence>
<evidence type="ECO:0000256" key="10">
    <source>
        <dbReference type="ARBA" id="ARBA00023180"/>
    </source>
</evidence>
<dbReference type="InterPro" id="IPR011992">
    <property type="entry name" value="EF-hand-dom_pair"/>
</dbReference>
<dbReference type="Ensembl" id="ENSECRT00000029389.1">
    <property type="protein sequence ID" value="ENSECRP00000028777.1"/>
    <property type="gene ID" value="ENSECRG00000019489.1"/>
</dbReference>
<feature type="domain" description="PPIase FKBP-type" evidence="15">
    <location>
        <begin position="269"/>
        <end position="357"/>
    </location>
</feature>
<sequence length="565" mass="63051">MRLPPVSALLNLAVLCVFCSTGPLEDVVIDRYYIPPVCPREVTLGDHVRYHYNGTFEDGKKFDSSHDRGYPFSGLVGIGRLITGMDRGLQGMCVNERRKIIVPPHLAYGSLGAGSVIPPDATLYFDVHMLDIWNIEDKVQIHTLYKPAECNRTVESSDFVRYHYNGTLLDGTEFDSSHSRGHTYDTYIGQDWIIKGMDEGLIGMCVGERRSIIMPPFLAYGEQGFGTKIPPNASLMFDVLLVDLHNPKDDITIDSKKSLESCIRQSVAGDYMRYHYNATLLDGTPFDSSYSRNQTYNTYIGMGYVIAGMDKALQGLCIGDRMRVTVPPHMAYGENGVDNIIPGSAVLVFDVHVIDFHNPKDNVEVTTTFKPENCNDTTQTDDLVRYHYNCSMLDGTQLFSSHDYKNPQEIILGASKVIDGLDTALHGMCAGERRVAIVPPHLGHGENGARGVPGSAVLRFELELLDFKKGVPNGYLFVWLSDTPENLFEAMDLDKNGEVPLEEFSTFIKNQVDNGIGRLKPGEDAEAIITDMFVNQDRDKDGRIVAEELKLKTDEDAEKVRHEEL</sequence>
<reference evidence="17" key="1">
    <citation type="submission" date="2021-06" db="EMBL/GenBank/DDBJ databases">
        <authorList>
            <consortium name="Wellcome Sanger Institute Data Sharing"/>
        </authorList>
    </citation>
    <scope>NUCLEOTIDE SEQUENCE [LARGE SCALE GENOMIC DNA]</scope>
</reference>
<dbReference type="PANTHER" id="PTHR46046:SF3">
    <property type="entry name" value="PEPTIDYL-PROLYL CIS-TRANS ISOMERASE FKBP10"/>
    <property type="match status" value="1"/>
</dbReference>
<evidence type="ECO:0000256" key="2">
    <source>
        <dbReference type="ARBA" id="ARBA00004240"/>
    </source>
</evidence>
<dbReference type="Gene3D" id="1.10.238.10">
    <property type="entry name" value="EF-hand"/>
    <property type="match status" value="1"/>
</dbReference>
<dbReference type="SUPFAM" id="SSF54534">
    <property type="entry name" value="FKBP-like"/>
    <property type="match status" value="4"/>
</dbReference>
<feature type="domain" description="PPIase FKBP-type" evidence="15">
    <location>
        <begin position="45"/>
        <end position="133"/>
    </location>
</feature>
<dbReference type="PANTHER" id="PTHR46046">
    <property type="entry name" value="PEPTIDYLPROLYL ISOMERASE"/>
    <property type="match status" value="1"/>
</dbReference>
<evidence type="ECO:0000256" key="4">
    <source>
        <dbReference type="ARBA" id="ARBA00022723"/>
    </source>
</evidence>
<keyword evidence="7" id="KW-0256">Endoplasmic reticulum</keyword>
<dbReference type="InterPro" id="IPR051989">
    <property type="entry name" value="FKBP-like_isomerase"/>
</dbReference>
<keyword evidence="10" id="KW-0325">Glycoprotein</keyword>
<dbReference type="Pfam" id="PF00254">
    <property type="entry name" value="FKBP_C"/>
    <property type="match status" value="4"/>
</dbReference>
<evidence type="ECO:0000256" key="9">
    <source>
        <dbReference type="ARBA" id="ARBA00023110"/>
    </source>
</evidence>
<dbReference type="InterPro" id="IPR001179">
    <property type="entry name" value="PPIase_FKBP_dom"/>
</dbReference>
<dbReference type="GO" id="GO:0005783">
    <property type="term" value="C:endoplasmic reticulum"/>
    <property type="evidence" value="ECO:0007669"/>
    <property type="project" value="UniProtKB-SubCell"/>
</dbReference>
<dbReference type="GO" id="GO:0005509">
    <property type="term" value="F:calcium ion binding"/>
    <property type="evidence" value="ECO:0007669"/>
    <property type="project" value="InterPro"/>
</dbReference>
<evidence type="ECO:0000256" key="5">
    <source>
        <dbReference type="ARBA" id="ARBA00022729"/>
    </source>
</evidence>
<reference evidence="17" key="2">
    <citation type="submission" date="2025-08" db="UniProtKB">
        <authorList>
            <consortium name="Ensembl"/>
        </authorList>
    </citation>
    <scope>IDENTIFICATION</scope>
</reference>
<dbReference type="GeneTree" id="ENSGT00940000156331"/>
<organism evidence="17 18">
    <name type="scientific">Erpetoichthys calabaricus</name>
    <name type="common">Rope fish</name>
    <name type="synonym">Calamoichthys calabaricus</name>
    <dbReference type="NCBI Taxonomy" id="27687"/>
    <lineage>
        <taxon>Eukaryota</taxon>
        <taxon>Metazoa</taxon>
        <taxon>Chordata</taxon>
        <taxon>Craniata</taxon>
        <taxon>Vertebrata</taxon>
        <taxon>Euteleostomi</taxon>
        <taxon>Actinopterygii</taxon>
        <taxon>Polypteriformes</taxon>
        <taxon>Polypteridae</taxon>
        <taxon>Erpetoichthys</taxon>
    </lineage>
</organism>
<dbReference type="PROSITE" id="PS50222">
    <property type="entry name" value="EF_HAND_2"/>
    <property type="match status" value="1"/>
</dbReference>
<dbReference type="SUPFAM" id="SSF47473">
    <property type="entry name" value="EF-hand"/>
    <property type="match status" value="1"/>
</dbReference>
<feature type="domain" description="EF-hand" evidence="16">
    <location>
        <begin position="485"/>
        <end position="514"/>
    </location>
</feature>
<feature type="domain" description="PPIase FKBP-type" evidence="15">
    <location>
        <begin position="381"/>
        <end position="468"/>
    </location>
</feature>
<evidence type="ECO:0000256" key="3">
    <source>
        <dbReference type="ARBA" id="ARBA00013194"/>
    </source>
</evidence>
<keyword evidence="18" id="KW-1185">Reference proteome</keyword>
<keyword evidence="9 13" id="KW-0697">Rotamase</keyword>